<evidence type="ECO:0000313" key="3">
    <source>
        <dbReference type="EMBL" id="KAL3798081.1"/>
    </source>
</evidence>
<dbReference type="Proteomes" id="UP001530315">
    <property type="component" value="Unassembled WGS sequence"/>
</dbReference>
<evidence type="ECO:0000256" key="1">
    <source>
        <dbReference type="SAM" id="MobiDB-lite"/>
    </source>
</evidence>
<dbReference type="EMBL" id="JALLAZ020000315">
    <property type="protein sequence ID" value="KAL3798081.1"/>
    <property type="molecule type" value="Genomic_DNA"/>
</dbReference>
<dbReference type="PANTHER" id="PTHR13847">
    <property type="entry name" value="SARCOSINE DEHYDROGENASE-RELATED"/>
    <property type="match status" value="1"/>
</dbReference>
<comment type="caution">
    <text evidence="3">The sequence shown here is derived from an EMBL/GenBank/DDBJ whole genome shotgun (WGS) entry which is preliminary data.</text>
</comment>
<evidence type="ECO:0000259" key="2">
    <source>
        <dbReference type="Pfam" id="PF01266"/>
    </source>
</evidence>
<feature type="domain" description="FAD dependent oxidoreductase" evidence="2">
    <location>
        <begin position="94"/>
        <end position="417"/>
    </location>
</feature>
<dbReference type="Gene3D" id="3.30.9.10">
    <property type="entry name" value="D-Amino Acid Oxidase, subunit A, domain 2"/>
    <property type="match status" value="1"/>
</dbReference>
<proteinExistence type="predicted"/>
<name>A0ABD3QF15_9STRA</name>
<feature type="compositionally biased region" description="Polar residues" evidence="1">
    <location>
        <begin position="1"/>
        <end position="21"/>
    </location>
</feature>
<gene>
    <name evidence="3" type="ORF">ACHAW5_010294</name>
</gene>
<reference evidence="3 4" key="1">
    <citation type="submission" date="2024-10" db="EMBL/GenBank/DDBJ databases">
        <title>Updated reference genomes for cyclostephanoid diatoms.</title>
        <authorList>
            <person name="Roberts W.R."/>
            <person name="Alverson A.J."/>
        </authorList>
    </citation>
    <scope>NUCLEOTIDE SEQUENCE [LARGE SCALE GENOMIC DNA]</scope>
    <source>
        <strain evidence="3 4">AJA276-08</strain>
    </source>
</reference>
<dbReference type="InterPro" id="IPR036188">
    <property type="entry name" value="FAD/NAD-bd_sf"/>
</dbReference>
<dbReference type="Gene3D" id="3.50.50.60">
    <property type="entry name" value="FAD/NAD(P)-binding domain"/>
    <property type="match status" value="1"/>
</dbReference>
<accession>A0ABD3QF15</accession>
<dbReference type="InterPro" id="IPR006076">
    <property type="entry name" value="FAD-dep_OxRdtase"/>
</dbReference>
<keyword evidence="4" id="KW-1185">Reference proteome</keyword>
<dbReference type="Pfam" id="PF01266">
    <property type="entry name" value="DAO"/>
    <property type="match status" value="1"/>
</dbReference>
<protein>
    <recommendedName>
        <fullName evidence="2">FAD dependent oxidoreductase domain-containing protein</fullName>
    </recommendedName>
</protein>
<dbReference type="SUPFAM" id="SSF51905">
    <property type="entry name" value="FAD/NAD(P)-binding domain"/>
    <property type="match status" value="1"/>
</dbReference>
<evidence type="ECO:0000313" key="4">
    <source>
        <dbReference type="Proteomes" id="UP001530315"/>
    </source>
</evidence>
<organism evidence="3 4">
    <name type="scientific">Stephanodiscus triporus</name>
    <dbReference type="NCBI Taxonomy" id="2934178"/>
    <lineage>
        <taxon>Eukaryota</taxon>
        <taxon>Sar</taxon>
        <taxon>Stramenopiles</taxon>
        <taxon>Ochrophyta</taxon>
        <taxon>Bacillariophyta</taxon>
        <taxon>Coscinodiscophyceae</taxon>
        <taxon>Thalassiosirophycidae</taxon>
        <taxon>Stephanodiscales</taxon>
        <taxon>Stephanodiscaceae</taxon>
        <taxon>Stephanodiscus</taxon>
    </lineage>
</organism>
<feature type="region of interest" description="Disordered" evidence="1">
    <location>
        <begin position="224"/>
        <end position="245"/>
    </location>
</feature>
<feature type="region of interest" description="Disordered" evidence="1">
    <location>
        <begin position="1"/>
        <end position="63"/>
    </location>
</feature>
<sequence>MGSVGKGSSTPGLVPTSSTPSRFVDGTSSSSRSRSRIAMDGEEMGEEASYAPENSGSAVFDGGSDGPRTIKMIVTMPPYLDLGGFADHHGWDGVNAYLDMARRGLEIELDLASKLLPHPNEQVKRLGSLMVCENDDVSRLRREYDRLVGTGRVRCEWRDRDDVANIHGRDANFGAGIWMPDDARIDSTAYARALLDAASNMGGAVTVVEDCSPMTSVETMINANDHVDNDDDDENEDDHRRSHHAEVRLEDGRVLRARHVIVATGGMHLDANLAGLMTPRYSYLVALPHPRRRRSTTTPAGGDGGGMEYPDSPNFFTLGFSHDWCVESDFVRISGEDHFSGLKRPRSDERCRNLAEWGRRKYPYIDPGASYPSRHGVYSETADFLPLVGTTSASRRVCYMVGCNAWGQASLSAVASWAPALLGYRDYRPDEVEGARLCSIGRFVGREVSGSARATRRSRTMNARSRL</sequence>
<dbReference type="AlphaFoldDB" id="A0ABD3QF15"/>